<organism evidence="2 3">
    <name type="scientific">Kingella pumchi</name>
    <dbReference type="NCBI Taxonomy" id="2779506"/>
    <lineage>
        <taxon>Bacteria</taxon>
        <taxon>Pseudomonadati</taxon>
        <taxon>Pseudomonadota</taxon>
        <taxon>Betaproteobacteria</taxon>
        <taxon>Neisseriales</taxon>
        <taxon>Neisseriaceae</taxon>
        <taxon>Kingella</taxon>
    </lineage>
</organism>
<evidence type="ECO:0000313" key="2">
    <source>
        <dbReference type="EMBL" id="MCG6504444.1"/>
    </source>
</evidence>
<dbReference type="Proteomes" id="UP001298424">
    <property type="component" value="Unassembled WGS sequence"/>
</dbReference>
<feature type="signal peptide" evidence="1">
    <location>
        <begin position="1"/>
        <end position="26"/>
    </location>
</feature>
<accession>A0ABS9NNT6</accession>
<dbReference type="InterPro" id="IPR012899">
    <property type="entry name" value="LTXXQ"/>
</dbReference>
<comment type="caution">
    <text evidence="2">The sequence shown here is derived from an EMBL/GenBank/DDBJ whole genome shotgun (WGS) entry which is preliminary data.</text>
</comment>
<protein>
    <submittedName>
        <fullName evidence="2">Spy/CpxP family protein refolding chaperone</fullName>
    </submittedName>
</protein>
<sequence length="132" mass="15461">MLFRFAPFCRLLAVGVFLLLPHAAFAADIRPNCNLRILKLSSQQMSEMQGLRKRYKSALGRISRDSRHNHQVPLVPLFEKNTFDVHHAQRIAQARYETDIQNTVAELQFYHEFFQLLNPEQQAIWLKLCLQP</sequence>
<keyword evidence="1" id="KW-0732">Signal</keyword>
<evidence type="ECO:0000313" key="3">
    <source>
        <dbReference type="Proteomes" id="UP001298424"/>
    </source>
</evidence>
<feature type="chain" id="PRO_5046152223" evidence="1">
    <location>
        <begin position="27"/>
        <end position="132"/>
    </location>
</feature>
<name>A0ABS9NNT6_9NEIS</name>
<proteinExistence type="predicted"/>
<keyword evidence="3" id="KW-1185">Reference proteome</keyword>
<dbReference type="EMBL" id="JAKOOW010000026">
    <property type="protein sequence ID" value="MCG6504444.1"/>
    <property type="molecule type" value="Genomic_DNA"/>
</dbReference>
<evidence type="ECO:0000256" key="1">
    <source>
        <dbReference type="SAM" id="SignalP"/>
    </source>
</evidence>
<reference evidence="2 3" key="1">
    <citation type="submission" date="2022-02" db="EMBL/GenBank/DDBJ databases">
        <title>Genome sequence data of Kingella unionensis sp. nov. strain CICC 24913 (CCUG 75125).</title>
        <authorList>
            <person name="Xiao M."/>
        </authorList>
    </citation>
    <scope>NUCLEOTIDE SEQUENCE [LARGE SCALE GENOMIC DNA]</scope>
    <source>
        <strain evidence="2 3">CICC 24913</strain>
    </source>
</reference>
<gene>
    <name evidence="2" type="ORF">MB824_08035</name>
</gene>
<dbReference type="Pfam" id="PF07813">
    <property type="entry name" value="LTXXQ"/>
    <property type="match status" value="1"/>
</dbReference>
<dbReference type="Gene3D" id="1.20.120.1490">
    <property type="match status" value="1"/>
</dbReference>
<dbReference type="RefSeq" id="WP_238747890.1">
    <property type="nucleotide sequence ID" value="NZ_JAKOOW010000026.1"/>
</dbReference>